<dbReference type="AlphaFoldDB" id="A0A315VM30"/>
<feature type="compositionally biased region" description="Low complexity" evidence="2">
    <location>
        <begin position="408"/>
        <end position="418"/>
    </location>
</feature>
<organism evidence="5 6">
    <name type="scientific">Gambusia affinis</name>
    <name type="common">Western mosquitofish</name>
    <name type="synonym">Heterandria affinis</name>
    <dbReference type="NCBI Taxonomy" id="33528"/>
    <lineage>
        <taxon>Eukaryota</taxon>
        <taxon>Metazoa</taxon>
        <taxon>Chordata</taxon>
        <taxon>Craniata</taxon>
        <taxon>Vertebrata</taxon>
        <taxon>Euteleostomi</taxon>
        <taxon>Actinopterygii</taxon>
        <taxon>Neopterygii</taxon>
        <taxon>Teleostei</taxon>
        <taxon>Neoteleostei</taxon>
        <taxon>Acanthomorphata</taxon>
        <taxon>Ovalentaria</taxon>
        <taxon>Atherinomorphae</taxon>
        <taxon>Cyprinodontiformes</taxon>
        <taxon>Poeciliidae</taxon>
        <taxon>Poeciliinae</taxon>
        <taxon>Gambusia</taxon>
    </lineage>
</organism>
<dbReference type="GO" id="GO:0003824">
    <property type="term" value="F:catalytic activity"/>
    <property type="evidence" value="ECO:0007669"/>
    <property type="project" value="InterPro"/>
</dbReference>
<dbReference type="PANTHER" id="PTHR10185">
    <property type="entry name" value="PHOSPHOLIPASE D - RELATED"/>
    <property type="match status" value="1"/>
</dbReference>
<evidence type="ECO:0000313" key="5">
    <source>
        <dbReference type="EMBL" id="PWA23450.1"/>
    </source>
</evidence>
<dbReference type="InterPro" id="IPR050874">
    <property type="entry name" value="Diverse_PLD-related"/>
</dbReference>
<dbReference type="PANTHER" id="PTHR10185:SF26">
    <property type="entry name" value="PHOSPHOLIPASE D FAMILY, MEMBER 7"/>
    <property type="match status" value="1"/>
</dbReference>
<keyword evidence="3" id="KW-0812">Transmembrane</keyword>
<feature type="domain" description="PLD phosphodiesterase" evidence="4">
    <location>
        <begin position="646"/>
        <end position="673"/>
    </location>
</feature>
<reference evidence="5 6" key="1">
    <citation type="journal article" date="2018" name="G3 (Bethesda)">
        <title>A High-Quality Reference Genome for the Invasive Mosquitofish Gambusia affinis Using a Chicago Library.</title>
        <authorList>
            <person name="Hoffberg S.L."/>
            <person name="Troendle N.J."/>
            <person name="Glenn T.C."/>
            <person name="Mahmud O."/>
            <person name="Louha S."/>
            <person name="Chalopin D."/>
            <person name="Bennetzen J.L."/>
            <person name="Mauricio R."/>
        </authorList>
    </citation>
    <scope>NUCLEOTIDE SEQUENCE [LARGE SCALE GENOMIC DNA]</scope>
    <source>
        <strain evidence="5">NE01/NJP1002.9</strain>
        <tissue evidence="5">Muscle</tissue>
    </source>
</reference>
<keyword evidence="3" id="KW-0472">Membrane</keyword>
<dbReference type="SMART" id="SM00155">
    <property type="entry name" value="PLDc"/>
    <property type="match status" value="2"/>
</dbReference>
<feature type="region of interest" description="Disordered" evidence="2">
    <location>
        <begin position="1"/>
        <end position="20"/>
    </location>
</feature>
<evidence type="ECO:0000256" key="3">
    <source>
        <dbReference type="SAM" id="Phobius"/>
    </source>
</evidence>
<feature type="domain" description="PLD phosphodiesterase" evidence="4">
    <location>
        <begin position="862"/>
        <end position="888"/>
    </location>
</feature>
<comment type="caution">
    <text evidence="5">The sequence shown here is derived from an EMBL/GenBank/DDBJ whole genome shotgun (WGS) entry which is preliminary data.</text>
</comment>
<feature type="region of interest" description="Disordered" evidence="2">
    <location>
        <begin position="319"/>
        <end position="466"/>
    </location>
</feature>
<feature type="compositionally biased region" description="Basic and acidic residues" evidence="2">
    <location>
        <begin position="374"/>
        <end position="383"/>
    </location>
</feature>
<feature type="compositionally biased region" description="Basic residues" evidence="2">
    <location>
        <begin position="1"/>
        <end position="10"/>
    </location>
</feature>
<keyword evidence="6" id="KW-1185">Reference proteome</keyword>
<dbReference type="Pfam" id="PF13918">
    <property type="entry name" value="PLDc_3"/>
    <property type="match status" value="1"/>
</dbReference>
<keyword evidence="3" id="KW-1133">Transmembrane helix</keyword>
<feature type="region of interest" description="Disordered" evidence="2">
    <location>
        <begin position="165"/>
        <end position="273"/>
    </location>
</feature>
<proteinExistence type="inferred from homology"/>
<comment type="similarity">
    <text evidence="1">Belongs to the phospholipase D family.</text>
</comment>
<protein>
    <recommendedName>
        <fullName evidence="4">PLD phosphodiesterase domain-containing protein</fullName>
    </recommendedName>
</protein>
<evidence type="ECO:0000256" key="2">
    <source>
        <dbReference type="SAM" id="MobiDB-lite"/>
    </source>
</evidence>
<dbReference type="Proteomes" id="UP000250572">
    <property type="component" value="Unassembled WGS sequence"/>
</dbReference>
<evidence type="ECO:0000256" key="1">
    <source>
        <dbReference type="ARBA" id="ARBA00008664"/>
    </source>
</evidence>
<feature type="transmembrane region" description="Helical" evidence="3">
    <location>
        <begin position="480"/>
        <end position="501"/>
    </location>
</feature>
<name>A0A315VM30_GAMAF</name>
<evidence type="ECO:0000259" key="4">
    <source>
        <dbReference type="PROSITE" id="PS50035"/>
    </source>
</evidence>
<evidence type="ECO:0000313" key="6">
    <source>
        <dbReference type="Proteomes" id="UP000250572"/>
    </source>
</evidence>
<feature type="compositionally biased region" description="Gly residues" evidence="2">
    <location>
        <begin position="203"/>
        <end position="218"/>
    </location>
</feature>
<dbReference type="STRING" id="33528.ENSGAFP00000023090"/>
<dbReference type="EMBL" id="NHOQ01001578">
    <property type="protein sequence ID" value="PWA23450.1"/>
    <property type="molecule type" value="Genomic_DNA"/>
</dbReference>
<dbReference type="SUPFAM" id="SSF56024">
    <property type="entry name" value="Phospholipase D/nuclease"/>
    <property type="match status" value="2"/>
</dbReference>
<feature type="compositionally biased region" description="Low complexity" evidence="2">
    <location>
        <begin position="346"/>
        <end position="358"/>
    </location>
</feature>
<dbReference type="InterPro" id="IPR032803">
    <property type="entry name" value="PLDc_3"/>
</dbReference>
<accession>A0A315VM30</accession>
<dbReference type="Gene3D" id="3.30.870.10">
    <property type="entry name" value="Endonuclease Chain A"/>
    <property type="match status" value="2"/>
</dbReference>
<dbReference type="InterPro" id="IPR001736">
    <property type="entry name" value="PLipase_D/transphosphatidylase"/>
</dbReference>
<gene>
    <name evidence="5" type="ORF">CCH79_00005790</name>
</gene>
<sequence length="950" mass="104191">MPMVLRSRRSNRVELEPTPRRRSIRPRLTRHNEVGTFITRSFRLLFLRCCWCLLRTTKKEDGHEPDESEPEVIPSRVMERREAELEEEAAEETDQRICGDRLFVEEAQCLLAPLLCFASRQTSAGQTLTSRMTSVGRDLPALNQRKELKSCRVVLDPLHIDERTQRKEIEEKEDMNRKGLKPVSRIPTYQKRPGSGGQAAERAGGGGQAAERAGGGGQAAERKGGGSQTTDPPSPRKDGPVHVAQSSVRAGSASLETLKSKLPEVGEWAPPPPSVRVPSFITTSMSGNAEQAATADHTFAIAAPKTKSVSESIQGVMIASPRPPLRPEQDINKRSKPKVGSTPEGLLSSLLQESVLSQKPDEKHPGMTLSACGDTEKSEEKADVAVVEQTECIMEEEPLLEPVTATESQSSRSSSDADLASEKSEGSNSEDVEEHQEPLQSQRKLSDSEAEEPCMDDSASHMEPNKAASGKITQSFKRSMCSIVSLFLLLLVGGLGLHVWLYGLPTSVAQLAAQLELHQMEGIGLVPEHCSSDCRVQLVESIPVGLYPYSSSPGPSIADSWLRLLDEAHSSVHIAAFYFTLRDSDVQSADPSGSQGRKVFEQLKKLESRGVKLQIAVNAPQTSTQDTAELSAAGAQVREVNLSAVTGGIVHTKLWVVDQKHFYLGSANMDWRSLSQVKEVGLSVEDCSCLAQDAFRLFGVYWAVGGAQSGSLPPFWPARLSALSSADQPLHLNFNGVPAQVYLSSAPPPISARGRSDDLSTILSVIDDAQRFIHISVMDYLPLSQYTEPVQFWPAIDSRLRAAACTRGVQVRLMVSCWEHSPASMFIFLQSLLVLSRAPLQCNIDVKIFTVPSTEEQMKIPFARVNHAKYMVTDRVLYIGTSNWSQDYFTHTAGVGLVVNQTGSAVNEGQQTLPGQAEQLFLRDWDSYYASQLYVDDLDVCPHRRGFVHQ</sequence>
<dbReference type="PROSITE" id="PS50035">
    <property type="entry name" value="PLD"/>
    <property type="match status" value="2"/>
</dbReference>
<feature type="compositionally biased region" description="Polar residues" evidence="2">
    <location>
        <begin position="244"/>
        <end position="257"/>
    </location>
</feature>
<feature type="compositionally biased region" description="Basic and acidic residues" evidence="2">
    <location>
        <begin position="165"/>
        <end position="177"/>
    </location>
</feature>